<accession>A0A7R6PEX4</accession>
<evidence type="ECO:0000313" key="1">
    <source>
        <dbReference type="EMBL" id="BBB28283.1"/>
    </source>
</evidence>
<dbReference type="RefSeq" id="WP_201349002.1">
    <property type="nucleotide sequence ID" value="NZ_AP014546.1"/>
</dbReference>
<dbReference type="InterPro" id="IPR054222">
    <property type="entry name" value="DUF6942"/>
</dbReference>
<gene>
    <name evidence="1" type="ORF">NEJAP_0325</name>
</gene>
<dbReference type="EMBL" id="AP014546">
    <property type="protein sequence ID" value="BBB28283.1"/>
    <property type="molecule type" value="Genomic_DNA"/>
</dbReference>
<evidence type="ECO:0000313" key="2">
    <source>
        <dbReference type="Proteomes" id="UP000595332"/>
    </source>
</evidence>
<dbReference type="AlphaFoldDB" id="A0A7R6PEX4"/>
<dbReference type="KEGG" id="njp:NEJAP_0325"/>
<protein>
    <submittedName>
        <fullName evidence="1">Uncharacterized protein</fullName>
    </submittedName>
</protein>
<dbReference type="Proteomes" id="UP000595332">
    <property type="component" value="Chromosome"/>
</dbReference>
<sequence length="188" mass="21915">MNLDTSHEKASIERLLGAQRSDVVLYIENTPTFPKEMRVNGPISIPVLVDLNGNHWRKIFTIFAKLTAPDDNWRGYRDRCLLTKNEAICFTGQRQENAQVHIVSGKSCWERMGFDMGEFMPLDPLQRLWVKDDVLCSPYFDYRQFPNALIVIAREWIQARRLLIKDGLRQEMDCAFICKKPLPVTRNK</sequence>
<proteinExistence type="predicted"/>
<dbReference type="Pfam" id="PF22098">
    <property type="entry name" value="DUF6942"/>
    <property type="match status" value="1"/>
</dbReference>
<keyword evidence="2" id="KW-1185">Reference proteome</keyword>
<reference evidence="1 2" key="1">
    <citation type="journal article" date="2008" name="Int. J. Syst. Evol. Microbiol.">
        <title>Neptunomonas japonica sp. nov., an Osedax japonicus symbiont-like bacterium isolated from sediment adjacent to sperm whale carcasses off Kagoshima, Japan.</title>
        <authorList>
            <person name="Miyazaki M."/>
            <person name="Nogi Y."/>
            <person name="Fujiwara Y."/>
            <person name="Kawato M."/>
            <person name="Kubokawa K."/>
            <person name="Horikoshi K."/>
        </authorList>
    </citation>
    <scope>NUCLEOTIDE SEQUENCE [LARGE SCALE GENOMIC DNA]</scope>
    <source>
        <strain evidence="1 2">JAMM 1380</strain>
    </source>
</reference>
<organism evidence="1 2">
    <name type="scientific">Neptunomonas japonica JAMM 1380</name>
    <dbReference type="NCBI Taxonomy" id="1441457"/>
    <lineage>
        <taxon>Bacteria</taxon>
        <taxon>Pseudomonadati</taxon>
        <taxon>Pseudomonadota</taxon>
        <taxon>Gammaproteobacteria</taxon>
        <taxon>Oceanospirillales</taxon>
        <taxon>Oceanospirillaceae</taxon>
        <taxon>Neptunomonas</taxon>
    </lineage>
</organism>
<name>A0A7R6PEX4_9GAMM</name>